<evidence type="ECO:0000256" key="5">
    <source>
        <dbReference type="ARBA" id="ARBA00022538"/>
    </source>
</evidence>
<gene>
    <name evidence="12" type="primary">kup</name>
    <name evidence="15" type="ORF">HNQ61_004459</name>
</gene>
<feature type="transmembrane region" description="Helical" evidence="12">
    <location>
        <begin position="15"/>
        <end position="37"/>
    </location>
</feature>
<comment type="function">
    <text evidence="12">Transport of potassium into the cell. Likely operates as a K(+):H(+) symporter.</text>
</comment>
<protein>
    <recommendedName>
        <fullName evidence="12">Probable potassium transport system protein Kup</fullName>
    </recommendedName>
</protein>
<dbReference type="GO" id="GO:0015293">
    <property type="term" value="F:symporter activity"/>
    <property type="evidence" value="ECO:0007669"/>
    <property type="project" value="UniProtKB-UniRule"/>
</dbReference>
<evidence type="ECO:0000256" key="12">
    <source>
        <dbReference type="HAMAP-Rule" id="MF_01522"/>
    </source>
</evidence>
<comment type="caution">
    <text evidence="15">The sequence shown here is derived from an EMBL/GenBank/DDBJ whole genome shotgun (WGS) entry which is preliminary data.</text>
</comment>
<keyword evidence="5 12" id="KW-0633">Potassium transport</keyword>
<feature type="transmembrane region" description="Helical" evidence="12">
    <location>
        <begin position="147"/>
        <end position="166"/>
    </location>
</feature>
<reference evidence="15 16" key="1">
    <citation type="submission" date="2020-08" db="EMBL/GenBank/DDBJ databases">
        <title>Genomic Encyclopedia of Type Strains, Phase IV (KMG-IV): sequencing the most valuable type-strain genomes for metagenomic binning, comparative biology and taxonomic classification.</title>
        <authorList>
            <person name="Goeker M."/>
        </authorList>
    </citation>
    <scope>NUCLEOTIDE SEQUENCE [LARGE SCALE GENOMIC DNA]</scope>
    <source>
        <strain evidence="15 16">DSM 29007</strain>
    </source>
</reference>
<keyword evidence="6 12" id="KW-0812">Transmembrane</keyword>
<evidence type="ECO:0000256" key="8">
    <source>
        <dbReference type="ARBA" id="ARBA00022958"/>
    </source>
</evidence>
<keyword evidence="4 12" id="KW-1003">Cell membrane</keyword>
<feature type="transmembrane region" description="Helical" evidence="12">
    <location>
        <begin position="432"/>
        <end position="449"/>
    </location>
</feature>
<evidence type="ECO:0000256" key="4">
    <source>
        <dbReference type="ARBA" id="ARBA00022475"/>
    </source>
</evidence>
<feature type="transmembrane region" description="Helical" evidence="12">
    <location>
        <begin position="254"/>
        <end position="276"/>
    </location>
</feature>
<feature type="transmembrane region" description="Helical" evidence="12">
    <location>
        <begin position="296"/>
        <end position="325"/>
    </location>
</feature>
<dbReference type="InterPro" id="IPR053952">
    <property type="entry name" value="K_trans_C"/>
</dbReference>
<keyword evidence="8 12" id="KW-0630">Potassium</keyword>
<feature type="domain" description="K+ potassium transporter C-terminal" evidence="14">
    <location>
        <begin position="484"/>
        <end position="631"/>
    </location>
</feature>
<feature type="transmembrane region" description="Helical" evidence="12">
    <location>
        <begin position="404"/>
        <end position="426"/>
    </location>
</feature>
<dbReference type="InterPro" id="IPR053951">
    <property type="entry name" value="K_trans_N"/>
</dbReference>
<dbReference type="InterPro" id="IPR003855">
    <property type="entry name" value="K+_transporter"/>
</dbReference>
<feature type="domain" description="K+ potassium transporter integral membrane" evidence="13">
    <location>
        <begin position="20"/>
        <end position="471"/>
    </location>
</feature>
<dbReference type="PANTHER" id="PTHR30540">
    <property type="entry name" value="OSMOTIC STRESS POTASSIUM TRANSPORTER"/>
    <property type="match status" value="1"/>
</dbReference>
<keyword evidence="10 12" id="KW-0406">Ion transport</keyword>
<dbReference type="AlphaFoldDB" id="A0A841H3L8"/>
<dbReference type="Proteomes" id="UP000582837">
    <property type="component" value="Unassembled WGS sequence"/>
</dbReference>
<feature type="transmembrane region" description="Helical" evidence="12">
    <location>
        <begin position="57"/>
        <end position="77"/>
    </location>
</feature>
<proteinExistence type="inferred from homology"/>
<keyword evidence="7 12" id="KW-0769">Symport</keyword>
<keyword evidence="11 12" id="KW-0472">Membrane</keyword>
<comment type="catalytic activity">
    <reaction evidence="12">
        <text>K(+)(in) + H(+)(in) = K(+)(out) + H(+)(out)</text>
        <dbReference type="Rhea" id="RHEA:28490"/>
        <dbReference type="ChEBI" id="CHEBI:15378"/>
        <dbReference type="ChEBI" id="CHEBI:29103"/>
    </reaction>
</comment>
<evidence type="ECO:0000313" key="15">
    <source>
        <dbReference type="EMBL" id="MBB6072795.1"/>
    </source>
</evidence>
<dbReference type="HAMAP" id="MF_01522">
    <property type="entry name" value="Kup"/>
    <property type="match status" value="1"/>
</dbReference>
<dbReference type="PANTHER" id="PTHR30540:SF79">
    <property type="entry name" value="LOW AFFINITY POTASSIUM TRANSPORT SYSTEM PROTEIN KUP"/>
    <property type="match status" value="1"/>
</dbReference>
<evidence type="ECO:0000259" key="13">
    <source>
        <dbReference type="Pfam" id="PF02705"/>
    </source>
</evidence>
<evidence type="ECO:0000256" key="11">
    <source>
        <dbReference type="ARBA" id="ARBA00023136"/>
    </source>
</evidence>
<feature type="transmembrane region" description="Helical" evidence="12">
    <location>
        <begin position="346"/>
        <end position="366"/>
    </location>
</feature>
<organism evidence="15 16">
    <name type="scientific">Longimicrobium terrae</name>
    <dbReference type="NCBI Taxonomy" id="1639882"/>
    <lineage>
        <taxon>Bacteria</taxon>
        <taxon>Pseudomonadati</taxon>
        <taxon>Gemmatimonadota</taxon>
        <taxon>Longimicrobiia</taxon>
        <taxon>Longimicrobiales</taxon>
        <taxon>Longimicrobiaceae</taxon>
        <taxon>Longimicrobium</taxon>
    </lineage>
</organism>
<comment type="subcellular location">
    <subcellularLocation>
        <location evidence="12">Cell membrane</location>
        <topology evidence="12">Multi-pass membrane protein</topology>
    </subcellularLocation>
    <subcellularLocation>
        <location evidence="1">Membrane</location>
        <topology evidence="1">Multi-pass membrane protein</topology>
    </subcellularLocation>
</comment>
<evidence type="ECO:0000313" key="16">
    <source>
        <dbReference type="Proteomes" id="UP000582837"/>
    </source>
</evidence>
<keyword evidence="3 12" id="KW-0813">Transport</keyword>
<dbReference type="RefSeq" id="WP_205761637.1">
    <property type="nucleotide sequence ID" value="NZ_JABDTL010000001.1"/>
</dbReference>
<dbReference type="Pfam" id="PF02705">
    <property type="entry name" value="K_trans"/>
    <property type="match status" value="1"/>
</dbReference>
<evidence type="ECO:0000256" key="2">
    <source>
        <dbReference type="ARBA" id="ARBA00007019"/>
    </source>
</evidence>
<evidence type="ECO:0000256" key="3">
    <source>
        <dbReference type="ARBA" id="ARBA00022448"/>
    </source>
</evidence>
<feature type="transmembrane region" description="Helical" evidence="12">
    <location>
        <begin position="372"/>
        <end position="392"/>
    </location>
</feature>
<dbReference type="EMBL" id="JACHIA010000018">
    <property type="protein sequence ID" value="MBB6072795.1"/>
    <property type="molecule type" value="Genomic_DNA"/>
</dbReference>
<evidence type="ECO:0000256" key="7">
    <source>
        <dbReference type="ARBA" id="ARBA00022847"/>
    </source>
</evidence>
<keyword evidence="9 12" id="KW-1133">Transmembrane helix</keyword>
<dbReference type="Pfam" id="PF22776">
    <property type="entry name" value="K_trans_C"/>
    <property type="match status" value="1"/>
</dbReference>
<feature type="transmembrane region" description="Helical" evidence="12">
    <location>
        <begin position="219"/>
        <end position="242"/>
    </location>
</feature>
<keyword evidence="16" id="KW-1185">Reference proteome</keyword>
<dbReference type="GO" id="GO:0015079">
    <property type="term" value="F:potassium ion transmembrane transporter activity"/>
    <property type="evidence" value="ECO:0007669"/>
    <property type="project" value="UniProtKB-UniRule"/>
</dbReference>
<dbReference type="InterPro" id="IPR023051">
    <property type="entry name" value="Kup"/>
</dbReference>
<evidence type="ECO:0000256" key="1">
    <source>
        <dbReference type="ARBA" id="ARBA00004141"/>
    </source>
</evidence>
<evidence type="ECO:0000256" key="6">
    <source>
        <dbReference type="ARBA" id="ARBA00022692"/>
    </source>
</evidence>
<evidence type="ECO:0000259" key="14">
    <source>
        <dbReference type="Pfam" id="PF22776"/>
    </source>
</evidence>
<sequence length="631" mass="69300">MSANEHGHAEPKGRYLALLSLSALGVVYGDIGTSVLYTVRESFHHTHGLHPTRDNVLGVLSLIFWALLLVISIKYAIFVLRADNRGEGGILALTSLVTPVGALKKNSRWVLIMLGLFGTALLYGDGMITPVISVLSAVEGLEVATPFFSPYIIPITIAILIGLFWVQKYGTGGVGRIFGPVTLLWFVIIAVLGVMNLVRDFSVLWAMNPLYGARFFIHNGWNGFLVLGSVFLCVTGGEALYADMGHFGRKPIKLAWYWVVLPALLLNYFGQGALLIHNPAAVDNPFYRMVPPWALYPVVVIATMAAVIASQALITGAFSLTMQAVQLGYMPRVQIEHTSSRERGQIYIPAINWVLMISCIGLVLGFRDSTHVAAAYGVAVTTTMVVTTLLLFTVEREKWKWPRLASWSFTAVFLTIDFAFLGANLVKIPHGGWFPLVVGALIFGLMTTWKTGRGILAERMASSTLPVDMFLADVGNNPPHRVRGTAVFMYGNPNGTPPALLHSLKHYQVLHQHTVFLAVMTEEVPHLQGGERTVVQELGHGFYRITLRYGFMEEPDIPAALATIKVDGLDLSPGRTTYFLGRETLIPSSEPGMAKWREQLFALMSRNARPATAFFGLPPNRVVELGAQIRL</sequence>
<feature type="transmembrane region" description="Helical" evidence="12">
    <location>
        <begin position="109"/>
        <end position="135"/>
    </location>
</feature>
<evidence type="ECO:0000256" key="9">
    <source>
        <dbReference type="ARBA" id="ARBA00022989"/>
    </source>
</evidence>
<dbReference type="GO" id="GO:0005886">
    <property type="term" value="C:plasma membrane"/>
    <property type="evidence" value="ECO:0007669"/>
    <property type="project" value="UniProtKB-SubCell"/>
</dbReference>
<comment type="similarity">
    <text evidence="2 12">Belongs to the HAK/KUP transporter (TC 2.A.72) family.</text>
</comment>
<evidence type="ECO:0000256" key="10">
    <source>
        <dbReference type="ARBA" id="ARBA00023065"/>
    </source>
</evidence>
<accession>A0A841H3L8</accession>
<name>A0A841H3L8_9BACT</name>
<feature type="transmembrane region" description="Helical" evidence="12">
    <location>
        <begin position="178"/>
        <end position="199"/>
    </location>
</feature>